<accession>A0A0V0GVS0</accession>
<keyword evidence="1" id="KW-0812">Transmembrane</keyword>
<dbReference type="AlphaFoldDB" id="A0A0V0GVS0"/>
<organism evidence="2">
    <name type="scientific">Solanum chacoense</name>
    <name type="common">Chaco potato</name>
    <dbReference type="NCBI Taxonomy" id="4108"/>
    <lineage>
        <taxon>Eukaryota</taxon>
        <taxon>Viridiplantae</taxon>
        <taxon>Streptophyta</taxon>
        <taxon>Embryophyta</taxon>
        <taxon>Tracheophyta</taxon>
        <taxon>Spermatophyta</taxon>
        <taxon>Magnoliopsida</taxon>
        <taxon>eudicotyledons</taxon>
        <taxon>Gunneridae</taxon>
        <taxon>Pentapetalae</taxon>
        <taxon>asterids</taxon>
        <taxon>lamiids</taxon>
        <taxon>Solanales</taxon>
        <taxon>Solanaceae</taxon>
        <taxon>Solanoideae</taxon>
        <taxon>Solaneae</taxon>
        <taxon>Solanum</taxon>
    </lineage>
</organism>
<dbReference type="EMBL" id="GEDG01029884">
    <property type="protein sequence ID" value="JAP12258.1"/>
    <property type="molecule type" value="Transcribed_RNA"/>
</dbReference>
<evidence type="ECO:0000313" key="2">
    <source>
        <dbReference type="EMBL" id="JAP12258.1"/>
    </source>
</evidence>
<protein>
    <submittedName>
        <fullName evidence="2">Putative ovule protein</fullName>
    </submittedName>
</protein>
<sequence>MEVIQIFDPMHNPQILREEAKENIKEDFLEEDITILVDMCADFCLFICSSILGLIYEYMGEFIFFCTCLNPYVFAATCVRKRP</sequence>
<evidence type="ECO:0000256" key="1">
    <source>
        <dbReference type="SAM" id="Phobius"/>
    </source>
</evidence>
<name>A0A0V0GVS0_SOLCH</name>
<feature type="transmembrane region" description="Helical" evidence="1">
    <location>
        <begin position="35"/>
        <end position="56"/>
    </location>
</feature>
<feature type="non-terminal residue" evidence="2">
    <location>
        <position position="83"/>
    </location>
</feature>
<keyword evidence="1" id="KW-0472">Membrane</keyword>
<keyword evidence="1" id="KW-1133">Transmembrane helix</keyword>
<proteinExistence type="predicted"/>
<reference evidence="2" key="1">
    <citation type="submission" date="2015-12" db="EMBL/GenBank/DDBJ databases">
        <title>Gene expression during late stages of embryo sac development: a critical building block for successful pollen-pistil interactions.</title>
        <authorList>
            <person name="Liu Y."/>
            <person name="Joly V."/>
            <person name="Sabar M."/>
            <person name="Matton D.P."/>
        </authorList>
    </citation>
    <scope>NUCLEOTIDE SEQUENCE</scope>
</reference>